<dbReference type="SMART" id="SM00460">
    <property type="entry name" value="TGc"/>
    <property type="match status" value="1"/>
</dbReference>
<dbReference type="EMBL" id="JAASQV010000001">
    <property type="protein sequence ID" value="NIJ63079.1"/>
    <property type="molecule type" value="Genomic_DNA"/>
</dbReference>
<feature type="domain" description="Transglutaminase-like" evidence="1">
    <location>
        <begin position="172"/>
        <end position="241"/>
    </location>
</feature>
<organism evidence="2 3">
    <name type="scientific">Sphingomonas leidyi</name>
    <dbReference type="NCBI Taxonomy" id="68569"/>
    <lineage>
        <taxon>Bacteria</taxon>
        <taxon>Pseudomonadati</taxon>
        <taxon>Pseudomonadota</taxon>
        <taxon>Alphaproteobacteria</taxon>
        <taxon>Sphingomonadales</taxon>
        <taxon>Sphingomonadaceae</taxon>
        <taxon>Sphingomonas</taxon>
    </lineage>
</organism>
<reference evidence="2 3" key="1">
    <citation type="submission" date="2020-03" db="EMBL/GenBank/DDBJ databases">
        <title>Genomic Encyclopedia of Type Strains, Phase IV (KMG-IV): sequencing the most valuable type-strain genomes for metagenomic binning, comparative biology and taxonomic classification.</title>
        <authorList>
            <person name="Goeker M."/>
        </authorList>
    </citation>
    <scope>NUCLEOTIDE SEQUENCE [LARGE SCALE GENOMIC DNA]</scope>
    <source>
        <strain evidence="2 3">DSM 4733</strain>
    </source>
</reference>
<accession>A0A7X5UVK0</accession>
<dbReference type="InterPro" id="IPR038765">
    <property type="entry name" value="Papain-like_cys_pep_sf"/>
</dbReference>
<dbReference type="InterPro" id="IPR013589">
    <property type="entry name" value="Bac_transglu_N"/>
</dbReference>
<proteinExistence type="predicted"/>
<dbReference type="Proteomes" id="UP000564677">
    <property type="component" value="Unassembled WGS sequence"/>
</dbReference>
<dbReference type="PANTHER" id="PTHR33490:SF1">
    <property type="entry name" value="SLL1233 PROTEIN"/>
    <property type="match status" value="1"/>
</dbReference>
<dbReference type="GO" id="GO:0006508">
    <property type="term" value="P:proteolysis"/>
    <property type="evidence" value="ECO:0007669"/>
    <property type="project" value="UniProtKB-KW"/>
</dbReference>
<evidence type="ECO:0000313" key="2">
    <source>
        <dbReference type="EMBL" id="NIJ63079.1"/>
    </source>
</evidence>
<keyword evidence="2" id="KW-0378">Hydrolase</keyword>
<comment type="caution">
    <text evidence="2">The sequence shown here is derived from an EMBL/GenBank/DDBJ whole genome shotgun (WGS) entry which is preliminary data.</text>
</comment>
<dbReference type="PANTHER" id="PTHR33490">
    <property type="entry name" value="BLR5614 PROTEIN-RELATED"/>
    <property type="match status" value="1"/>
</dbReference>
<dbReference type="GO" id="GO:0008233">
    <property type="term" value="F:peptidase activity"/>
    <property type="evidence" value="ECO:0007669"/>
    <property type="project" value="UniProtKB-KW"/>
</dbReference>
<protein>
    <submittedName>
        <fullName evidence="2">Transglutaminase-like putative cysteine protease</fullName>
    </submittedName>
</protein>
<keyword evidence="3" id="KW-1185">Reference proteome</keyword>
<dbReference type="RefSeq" id="WP_167297653.1">
    <property type="nucleotide sequence ID" value="NZ_JAASQV010000001.1"/>
</dbReference>
<sequence>MLLTICHRTVYRYARPVALLPHRMMLCPRGQHDLRLLTTLLSCTPPAHIEWTQDVFGNLIATATFSGAVETLTIDSRMVVDQSATAWPVFSIAPSAHDFPFAYSAEEVADLGALREPQYPDAAHSVRDWVESFRGSEPTDTLTLLKQINAGILAECAYRARDAEGTQSPDETIHMGSGSCRDFATLFLEAVRHLGFGARAVSGYLQVAEPEDGTAGQHCATHAWAEVYLPCAGWIAFDPTHARMGGAGLIPVAVARSIEQIHPVQGLYTGAPEDFIEMRVEVSVTTGTVLASAFDQPQPLPS</sequence>
<dbReference type="InterPro" id="IPR002931">
    <property type="entry name" value="Transglutaminase-like"/>
</dbReference>
<dbReference type="Pfam" id="PF08379">
    <property type="entry name" value="Bact_transglu_N"/>
    <property type="match status" value="1"/>
</dbReference>
<dbReference type="Gene3D" id="3.10.620.30">
    <property type="match status" value="1"/>
</dbReference>
<name>A0A7X5UVK0_9SPHN</name>
<dbReference type="AlphaFoldDB" id="A0A7X5UVK0"/>
<evidence type="ECO:0000259" key="1">
    <source>
        <dbReference type="SMART" id="SM00460"/>
    </source>
</evidence>
<gene>
    <name evidence="2" type="ORF">FHR20_000010</name>
</gene>
<dbReference type="SUPFAM" id="SSF54001">
    <property type="entry name" value="Cysteine proteinases"/>
    <property type="match status" value="1"/>
</dbReference>
<dbReference type="Pfam" id="PF01841">
    <property type="entry name" value="Transglut_core"/>
    <property type="match status" value="1"/>
</dbReference>
<evidence type="ECO:0000313" key="3">
    <source>
        <dbReference type="Proteomes" id="UP000564677"/>
    </source>
</evidence>
<keyword evidence="2" id="KW-0645">Protease</keyword>